<feature type="transmembrane region" description="Helical" evidence="1">
    <location>
        <begin position="12"/>
        <end position="28"/>
    </location>
</feature>
<protein>
    <submittedName>
        <fullName evidence="2">Uncharacterized protein</fullName>
    </submittedName>
</protein>
<reference evidence="2 3" key="1">
    <citation type="submission" date="2019-07" db="EMBL/GenBank/DDBJ databases">
        <title>Complete Genome Sequence of Leptotrichia wadei Strain JMUB3933.</title>
        <authorList>
            <person name="Watanabe S."/>
            <person name="Cui L."/>
        </authorList>
    </citation>
    <scope>NUCLEOTIDE SEQUENCE [LARGE SCALE GENOMIC DNA]</scope>
    <source>
        <strain evidence="2 3">JMUB3933</strain>
    </source>
</reference>
<gene>
    <name evidence="2" type="ORF">JMUB3933_0070</name>
</gene>
<evidence type="ECO:0000313" key="3">
    <source>
        <dbReference type="Proteomes" id="UP000321397"/>
    </source>
</evidence>
<keyword evidence="1" id="KW-0812">Transmembrane</keyword>
<evidence type="ECO:0000256" key="1">
    <source>
        <dbReference type="SAM" id="Phobius"/>
    </source>
</evidence>
<keyword evidence="1" id="KW-1133">Transmembrane helix</keyword>
<feature type="transmembrane region" description="Helical" evidence="1">
    <location>
        <begin position="65"/>
        <end position="90"/>
    </location>
</feature>
<feature type="transmembrane region" description="Helical" evidence="1">
    <location>
        <begin position="102"/>
        <end position="117"/>
    </location>
</feature>
<dbReference type="AlphaFoldDB" id="A0A510K4T5"/>
<accession>A0A510K4T5</accession>
<sequence length="182" mass="21071">MGKNENKFMSKPKEFLVLVLFIVIYFFFQKTIYPIFALLFWLICAMSLAGAIINSLEILNLPEIVINIIGIVISGIALIIVLILVFYLGYLCSKFLKKMNKTVLGGAMIAILIYFVYKIFTETDESTAMFAPTAREVHIFCTASHIFYTIGIFFSDKVKKILNYIKLKKINKRRRRKMKKNR</sequence>
<name>A0A510K4T5_9FUSO</name>
<organism evidence="2 3">
    <name type="scientific">Leptotrichia wadei</name>
    <dbReference type="NCBI Taxonomy" id="157687"/>
    <lineage>
        <taxon>Bacteria</taxon>
        <taxon>Fusobacteriati</taxon>
        <taxon>Fusobacteriota</taxon>
        <taxon>Fusobacteriia</taxon>
        <taxon>Fusobacteriales</taxon>
        <taxon>Leptotrichiaceae</taxon>
        <taxon>Leptotrichia</taxon>
    </lineage>
</organism>
<proteinExistence type="predicted"/>
<dbReference type="Proteomes" id="UP000321397">
    <property type="component" value="Chromosome"/>
</dbReference>
<feature type="transmembrane region" description="Helical" evidence="1">
    <location>
        <begin position="35"/>
        <end position="53"/>
    </location>
</feature>
<feature type="transmembrane region" description="Helical" evidence="1">
    <location>
        <begin position="137"/>
        <end position="154"/>
    </location>
</feature>
<keyword evidence="1" id="KW-0472">Membrane</keyword>
<dbReference type="RefSeq" id="WP_146959393.1">
    <property type="nucleotide sequence ID" value="NZ_AP019834.1"/>
</dbReference>
<evidence type="ECO:0000313" key="2">
    <source>
        <dbReference type="EMBL" id="BBM46596.1"/>
    </source>
</evidence>
<dbReference type="EMBL" id="AP019834">
    <property type="protein sequence ID" value="BBM46596.1"/>
    <property type="molecule type" value="Genomic_DNA"/>
</dbReference>